<dbReference type="EMBL" id="SJPZ01000001">
    <property type="protein sequence ID" value="TWU65442.1"/>
    <property type="molecule type" value="Genomic_DNA"/>
</dbReference>
<comment type="caution">
    <text evidence="3">The sequence shown here is derived from an EMBL/GenBank/DDBJ whole genome shotgun (WGS) entry which is preliminary data.</text>
</comment>
<dbReference type="AlphaFoldDB" id="A0A5C6FQL7"/>
<dbReference type="InterPro" id="IPR051236">
    <property type="entry name" value="HAT_RTT109-like"/>
</dbReference>
<gene>
    <name evidence="3" type="ORF">V7x_09890</name>
</gene>
<dbReference type="SUPFAM" id="SSF51695">
    <property type="entry name" value="PLC-like phosphodiesterases"/>
    <property type="match status" value="1"/>
</dbReference>
<dbReference type="PANTHER" id="PTHR31571:SF1">
    <property type="entry name" value="ALTERED INHERITANCE OF MITOCHONDRIA PROTEIN 6"/>
    <property type="match status" value="1"/>
</dbReference>
<dbReference type="Pfam" id="PF13653">
    <property type="entry name" value="GDPD_2"/>
    <property type="match status" value="1"/>
</dbReference>
<evidence type="ECO:0000256" key="2">
    <source>
        <dbReference type="SAM" id="SignalP"/>
    </source>
</evidence>
<dbReference type="GO" id="GO:0006629">
    <property type="term" value="P:lipid metabolic process"/>
    <property type="evidence" value="ECO:0007669"/>
    <property type="project" value="InterPro"/>
</dbReference>
<evidence type="ECO:0000313" key="4">
    <source>
        <dbReference type="Proteomes" id="UP000316476"/>
    </source>
</evidence>
<dbReference type="OrthoDB" id="9794455at2"/>
<dbReference type="InterPro" id="IPR017946">
    <property type="entry name" value="PLC-like_Pdiesterase_TIM-brl"/>
</dbReference>
<accession>A0A5C6FQL7</accession>
<evidence type="ECO:0000313" key="3">
    <source>
        <dbReference type="EMBL" id="TWU65442.1"/>
    </source>
</evidence>
<feature type="chain" id="PRO_5022667111" description="Altered inheritance of mitochondria protein 6" evidence="2">
    <location>
        <begin position="21"/>
        <end position="273"/>
    </location>
</feature>
<dbReference type="PANTHER" id="PTHR31571">
    <property type="entry name" value="ALTERED INHERITANCE OF MITOCHONDRIA PROTEIN 6"/>
    <property type="match status" value="1"/>
</dbReference>
<sequence precursor="true">MRTRLILLWCVALIGTSQNAESQSPERVYPAAHSHNDYTRPQPLTDALANGFRSVEADIFLRDGDLVVAHDADQISPERTLRSMYLDPLSRRVRKFQGSVYQQPIEFILLVDIKDDGETTYAALHELLSEYASMLTHVKDGKQVTGAISVVISGNRPIEMMAEQSTRYAGIDGRLSDLDSDMPAHLMPMISDRWTSHFAYRGSGPVADDDKQKLQQIVTKAHRAGRTLRFWATPEDQNLWQVLVDANVDLINTDHLAHLRKFLASQESAPSFE</sequence>
<organism evidence="3 4">
    <name type="scientific">Crateriforma conspicua</name>
    <dbReference type="NCBI Taxonomy" id="2527996"/>
    <lineage>
        <taxon>Bacteria</taxon>
        <taxon>Pseudomonadati</taxon>
        <taxon>Planctomycetota</taxon>
        <taxon>Planctomycetia</taxon>
        <taxon>Planctomycetales</taxon>
        <taxon>Planctomycetaceae</taxon>
        <taxon>Crateriforma</taxon>
    </lineage>
</organism>
<proteinExistence type="predicted"/>
<dbReference type="InterPro" id="IPR039559">
    <property type="entry name" value="AIM6_PI-PLC-like_dom"/>
</dbReference>
<dbReference type="RefSeq" id="WP_146411470.1">
    <property type="nucleotide sequence ID" value="NZ_SJPZ01000001.1"/>
</dbReference>
<dbReference type="GO" id="GO:0008081">
    <property type="term" value="F:phosphoric diester hydrolase activity"/>
    <property type="evidence" value="ECO:0007669"/>
    <property type="project" value="InterPro"/>
</dbReference>
<dbReference type="CDD" id="cd08577">
    <property type="entry name" value="PI-PLCc_GDPD_SF_unchar3"/>
    <property type="match status" value="1"/>
</dbReference>
<keyword evidence="2" id="KW-0732">Signal</keyword>
<protein>
    <recommendedName>
        <fullName evidence="1">Altered inheritance of mitochondria protein 6</fullName>
    </recommendedName>
</protein>
<dbReference type="Proteomes" id="UP000316476">
    <property type="component" value="Unassembled WGS sequence"/>
</dbReference>
<feature type="signal peptide" evidence="2">
    <location>
        <begin position="1"/>
        <end position="20"/>
    </location>
</feature>
<reference evidence="3 4" key="1">
    <citation type="submission" date="2019-02" db="EMBL/GenBank/DDBJ databases">
        <title>Deep-cultivation of Planctomycetes and their phenomic and genomic characterization uncovers novel biology.</title>
        <authorList>
            <person name="Wiegand S."/>
            <person name="Jogler M."/>
            <person name="Boedeker C."/>
            <person name="Pinto D."/>
            <person name="Vollmers J."/>
            <person name="Rivas-Marin E."/>
            <person name="Kohn T."/>
            <person name="Peeters S.H."/>
            <person name="Heuer A."/>
            <person name="Rast P."/>
            <person name="Oberbeckmann S."/>
            <person name="Bunk B."/>
            <person name="Jeske O."/>
            <person name="Meyerdierks A."/>
            <person name="Storesund J.E."/>
            <person name="Kallscheuer N."/>
            <person name="Luecker S."/>
            <person name="Lage O.M."/>
            <person name="Pohl T."/>
            <person name="Merkel B.J."/>
            <person name="Hornburger P."/>
            <person name="Mueller R.-W."/>
            <person name="Bruemmer F."/>
            <person name="Labrenz M."/>
            <person name="Spormann A.M."/>
            <person name="Op Den Camp H."/>
            <person name="Overmann J."/>
            <person name="Amann R."/>
            <person name="Jetten M.S.M."/>
            <person name="Mascher T."/>
            <person name="Medema M.H."/>
            <person name="Devos D.P."/>
            <person name="Kaster A.-K."/>
            <person name="Ovreas L."/>
            <person name="Rohde M."/>
            <person name="Galperin M.Y."/>
            <person name="Jogler C."/>
        </authorList>
    </citation>
    <scope>NUCLEOTIDE SEQUENCE [LARGE SCALE GENOMIC DNA]</scope>
    <source>
        <strain evidence="3 4">V7</strain>
    </source>
</reference>
<name>A0A5C6FQL7_9PLAN</name>
<evidence type="ECO:0000256" key="1">
    <source>
        <dbReference type="ARBA" id="ARBA00014286"/>
    </source>
</evidence>
<dbReference type="Gene3D" id="3.20.20.190">
    <property type="entry name" value="Phosphatidylinositol (PI) phosphodiesterase"/>
    <property type="match status" value="1"/>
</dbReference>